<name>A0A1P8UXR7_9RHOB</name>
<dbReference type="RefSeq" id="WP_076703460.1">
    <property type="nucleotide sequence ID" value="NZ_CP015093.1"/>
</dbReference>
<sequence>MIVIAGVLIGAILGGLTARRRKGNAADIAQFVVVYAIAFGLAGLVLTIAIEKLAT</sequence>
<evidence type="ECO:0000313" key="2">
    <source>
        <dbReference type="EMBL" id="APZ54190.1"/>
    </source>
</evidence>
<dbReference type="STRING" id="1250539.Ga0080574_TMP3856"/>
<dbReference type="KEGG" id="paby:Ga0080574_TMP3856"/>
<keyword evidence="1" id="KW-0812">Transmembrane</keyword>
<reference evidence="2 3" key="1">
    <citation type="submission" date="2016-04" db="EMBL/GenBank/DDBJ databases">
        <title>Deep-sea bacteria in the southern Pacific.</title>
        <authorList>
            <person name="Tang K."/>
        </authorList>
    </citation>
    <scope>NUCLEOTIDE SEQUENCE [LARGE SCALE GENOMIC DNA]</scope>
    <source>
        <strain evidence="2 3">JLT2014</strain>
    </source>
</reference>
<dbReference type="OrthoDB" id="7876494at2"/>
<protein>
    <submittedName>
        <fullName evidence="2">Putative exosortase interaction domain-containing protein</fullName>
    </submittedName>
</protein>
<evidence type="ECO:0000256" key="1">
    <source>
        <dbReference type="SAM" id="Phobius"/>
    </source>
</evidence>
<dbReference type="EMBL" id="CP015093">
    <property type="protein sequence ID" value="APZ54190.1"/>
    <property type="molecule type" value="Genomic_DNA"/>
</dbReference>
<accession>A0A1P8UXR7</accession>
<organism evidence="2 3">
    <name type="scientific">Salipiger abyssi</name>
    <dbReference type="NCBI Taxonomy" id="1250539"/>
    <lineage>
        <taxon>Bacteria</taxon>
        <taxon>Pseudomonadati</taxon>
        <taxon>Pseudomonadota</taxon>
        <taxon>Alphaproteobacteria</taxon>
        <taxon>Rhodobacterales</taxon>
        <taxon>Roseobacteraceae</taxon>
        <taxon>Salipiger</taxon>
    </lineage>
</organism>
<evidence type="ECO:0000313" key="3">
    <source>
        <dbReference type="Proteomes" id="UP000187059"/>
    </source>
</evidence>
<keyword evidence="1" id="KW-1133">Transmembrane helix</keyword>
<keyword evidence="1" id="KW-0472">Membrane</keyword>
<feature type="transmembrane region" description="Helical" evidence="1">
    <location>
        <begin position="28"/>
        <end position="50"/>
    </location>
</feature>
<dbReference type="Proteomes" id="UP000187059">
    <property type="component" value="Chromosome"/>
</dbReference>
<gene>
    <name evidence="2" type="ORF">Ga0080574_TMP3856</name>
</gene>
<dbReference type="AlphaFoldDB" id="A0A1P8UXR7"/>
<keyword evidence="3" id="KW-1185">Reference proteome</keyword>
<proteinExistence type="predicted"/>